<name>A0ABS4YGK8_9MICO</name>
<keyword evidence="2" id="KW-1185">Reference proteome</keyword>
<dbReference type="InterPro" id="IPR023159">
    <property type="entry name" value="SO1590-like_sf"/>
</dbReference>
<organism evidence="1 2">
    <name type="scientific">Brachybacterium fresconis</name>
    <dbReference type="NCBI Taxonomy" id="173363"/>
    <lineage>
        <taxon>Bacteria</taxon>
        <taxon>Bacillati</taxon>
        <taxon>Actinomycetota</taxon>
        <taxon>Actinomycetes</taxon>
        <taxon>Micrococcales</taxon>
        <taxon>Dermabacteraceae</taxon>
        <taxon>Brachybacterium</taxon>
    </lineage>
</organism>
<dbReference type="EMBL" id="JAGIOC010000001">
    <property type="protein sequence ID" value="MBP2407909.1"/>
    <property type="molecule type" value="Genomic_DNA"/>
</dbReference>
<gene>
    <name evidence="1" type="ORF">JOF44_000812</name>
</gene>
<dbReference type="Proteomes" id="UP000698222">
    <property type="component" value="Unassembled WGS sequence"/>
</dbReference>
<dbReference type="Gene3D" id="2.40.350.10">
    <property type="entry name" value="SO1590-like"/>
    <property type="match status" value="1"/>
</dbReference>
<evidence type="ECO:0000313" key="2">
    <source>
        <dbReference type="Proteomes" id="UP000698222"/>
    </source>
</evidence>
<dbReference type="Pfam" id="PF11528">
    <property type="entry name" value="DUF3224"/>
    <property type="match status" value="1"/>
</dbReference>
<proteinExistence type="predicted"/>
<dbReference type="InterPro" id="IPR021607">
    <property type="entry name" value="DUF3224"/>
</dbReference>
<evidence type="ECO:0000313" key="1">
    <source>
        <dbReference type="EMBL" id="MBP2407909.1"/>
    </source>
</evidence>
<comment type="caution">
    <text evidence="1">The sequence shown here is derived from an EMBL/GenBank/DDBJ whole genome shotgun (WGS) entry which is preliminary data.</text>
</comment>
<evidence type="ECO:0008006" key="3">
    <source>
        <dbReference type="Google" id="ProtNLM"/>
    </source>
</evidence>
<protein>
    <recommendedName>
        <fullName evidence="3">DUF3224 domain-containing protein</fullName>
    </recommendedName>
</protein>
<dbReference type="SUPFAM" id="SSF159238">
    <property type="entry name" value="SO1590-like"/>
    <property type="match status" value="1"/>
</dbReference>
<accession>A0ABS4YGK8</accession>
<sequence length="126" mass="12655">MTAITAAFTVDLRPGEDLPGAAGRFELTKTWTGALEGTSRGTMLTAGDPATGDAGYIASEIFEGAFQGRTGTVALQQLGTMAGGEPALEYVLVPGSGTGALAGIRGTLTIEGIDDDGVHRVGISLA</sequence>
<reference evidence="1 2" key="1">
    <citation type="submission" date="2021-03" db="EMBL/GenBank/DDBJ databases">
        <title>Sequencing the genomes of 1000 actinobacteria strains.</title>
        <authorList>
            <person name="Klenk H.-P."/>
        </authorList>
    </citation>
    <scope>NUCLEOTIDE SEQUENCE [LARGE SCALE GENOMIC DNA]</scope>
    <source>
        <strain evidence="1 2">DSM 14564</strain>
    </source>
</reference>
<dbReference type="RefSeq" id="WP_209887699.1">
    <property type="nucleotide sequence ID" value="NZ_BAAAJV010000033.1"/>
</dbReference>